<proteinExistence type="predicted"/>
<accession>A0AA37W0M7</accession>
<comment type="caution">
    <text evidence="1">The sequence shown here is derived from an EMBL/GenBank/DDBJ whole genome shotgun (WGS) entry which is preliminary data.</text>
</comment>
<reference evidence="1" key="1">
    <citation type="journal article" date="2014" name="Int. J. Syst. Evol. Microbiol.">
        <title>Complete genome sequence of Corynebacterium casei LMG S-19264T (=DSM 44701T), isolated from a smear-ripened cheese.</title>
        <authorList>
            <consortium name="US DOE Joint Genome Institute (JGI-PGF)"/>
            <person name="Walter F."/>
            <person name="Albersmeier A."/>
            <person name="Kalinowski J."/>
            <person name="Ruckert C."/>
        </authorList>
    </citation>
    <scope>NUCLEOTIDE SEQUENCE</scope>
    <source>
        <strain evidence="1">NBRC 101628</strain>
    </source>
</reference>
<dbReference type="AlphaFoldDB" id="A0AA37W0M7"/>
<dbReference type="EMBL" id="BSNC01000016">
    <property type="protein sequence ID" value="GLP98034.1"/>
    <property type="molecule type" value="Genomic_DNA"/>
</dbReference>
<evidence type="ECO:0000313" key="1">
    <source>
        <dbReference type="EMBL" id="GLP98034.1"/>
    </source>
</evidence>
<dbReference type="RefSeq" id="WP_095507153.1">
    <property type="nucleotide sequence ID" value="NZ_BSNC01000016.1"/>
</dbReference>
<reference evidence="1" key="2">
    <citation type="submission" date="2023-01" db="EMBL/GenBank/DDBJ databases">
        <title>Draft genome sequence of Paraferrimonas sedimenticola strain NBRC 101628.</title>
        <authorList>
            <person name="Sun Q."/>
            <person name="Mori K."/>
        </authorList>
    </citation>
    <scope>NUCLEOTIDE SEQUENCE</scope>
    <source>
        <strain evidence="1">NBRC 101628</strain>
    </source>
</reference>
<name>A0AA37W0M7_9GAMM</name>
<evidence type="ECO:0008006" key="3">
    <source>
        <dbReference type="Google" id="ProtNLM"/>
    </source>
</evidence>
<keyword evidence="2" id="KW-1185">Reference proteome</keyword>
<dbReference type="Proteomes" id="UP001161422">
    <property type="component" value="Unassembled WGS sequence"/>
</dbReference>
<organism evidence="1 2">
    <name type="scientific">Paraferrimonas sedimenticola</name>
    <dbReference type="NCBI Taxonomy" id="375674"/>
    <lineage>
        <taxon>Bacteria</taxon>
        <taxon>Pseudomonadati</taxon>
        <taxon>Pseudomonadota</taxon>
        <taxon>Gammaproteobacteria</taxon>
        <taxon>Alteromonadales</taxon>
        <taxon>Ferrimonadaceae</taxon>
        <taxon>Paraferrimonas</taxon>
    </lineage>
</organism>
<sequence>MRRVVRFNKTKFLFGSIDLELLNKQIEEMESEGWRVLTVTPCCHFFGWVKGYTLLIESN</sequence>
<evidence type="ECO:0000313" key="2">
    <source>
        <dbReference type="Proteomes" id="UP001161422"/>
    </source>
</evidence>
<gene>
    <name evidence="1" type="ORF">GCM10007895_33410</name>
</gene>
<protein>
    <recommendedName>
        <fullName evidence="3">DUF4177 domain-containing protein</fullName>
    </recommendedName>
</protein>